<dbReference type="Gene3D" id="2.170.300.10">
    <property type="entry name" value="Tie2 ligand-binding domain superfamily"/>
    <property type="match status" value="1"/>
</dbReference>
<dbReference type="EMBL" id="CACVKT020005165">
    <property type="protein sequence ID" value="CAC5393373.1"/>
    <property type="molecule type" value="Genomic_DNA"/>
</dbReference>
<evidence type="ECO:0000259" key="3">
    <source>
        <dbReference type="PROSITE" id="PS00022"/>
    </source>
</evidence>
<dbReference type="AlphaFoldDB" id="A0A6J8CAF9"/>
<feature type="region of interest" description="Disordered" evidence="1">
    <location>
        <begin position="194"/>
        <end position="218"/>
    </location>
</feature>
<feature type="domain" description="EGF-like" evidence="3">
    <location>
        <begin position="3"/>
        <end position="14"/>
    </location>
</feature>
<evidence type="ECO:0000313" key="5">
    <source>
        <dbReference type="Proteomes" id="UP000507470"/>
    </source>
</evidence>
<dbReference type="OrthoDB" id="6129274at2759"/>
<keyword evidence="2" id="KW-0812">Transmembrane</keyword>
<keyword evidence="5" id="KW-1185">Reference proteome</keyword>
<feature type="compositionally biased region" description="Polar residues" evidence="1">
    <location>
        <begin position="194"/>
        <end position="208"/>
    </location>
</feature>
<sequence>MNCVCHAGTFGENCKEICAPNFYGVACNFACNCMDGERSDRATGCVSVQPQECHSGKYLANCSDECQSNFQDIRYIMVIVTIGIVSGVFVLSLIVVTKCLKSRMVRKVDRRSLHSIPYDTPEVSSEYVVIDNNERQQYYPFISNADININMVPHAECSLYDVIDDTSIHLNKHNFNIQIPVNEYQNTSTLSEMPNQSLLKDGQGNQHVYDTPDNDVNDIHRCDRLNDIQRPNPVQPSNGNGAYSLQRSHGGLYSFKVL</sequence>
<proteinExistence type="predicted"/>
<dbReference type="PROSITE" id="PS00022">
    <property type="entry name" value="EGF_1"/>
    <property type="match status" value="1"/>
</dbReference>
<reference evidence="4 5" key="1">
    <citation type="submission" date="2020-06" db="EMBL/GenBank/DDBJ databases">
        <authorList>
            <person name="Li R."/>
            <person name="Bekaert M."/>
        </authorList>
    </citation>
    <scope>NUCLEOTIDE SEQUENCE [LARGE SCALE GENOMIC DNA]</scope>
    <source>
        <strain evidence="5">wild</strain>
    </source>
</reference>
<gene>
    <name evidence="4" type="ORF">MCOR_28242</name>
</gene>
<keyword evidence="2" id="KW-0472">Membrane</keyword>
<protein>
    <recommendedName>
        <fullName evidence="3">EGF-like domain-containing protein</fullName>
    </recommendedName>
</protein>
<name>A0A6J8CAF9_MYTCO</name>
<evidence type="ECO:0000256" key="1">
    <source>
        <dbReference type="SAM" id="MobiDB-lite"/>
    </source>
</evidence>
<organism evidence="4 5">
    <name type="scientific">Mytilus coruscus</name>
    <name type="common">Sea mussel</name>
    <dbReference type="NCBI Taxonomy" id="42192"/>
    <lineage>
        <taxon>Eukaryota</taxon>
        <taxon>Metazoa</taxon>
        <taxon>Spiralia</taxon>
        <taxon>Lophotrochozoa</taxon>
        <taxon>Mollusca</taxon>
        <taxon>Bivalvia</taxon>
        <taxon>Autobranchia</taxon>
        <taxon>Pteriomorphia</taxon>
        <taxon>Mytilida</taxon>
        <taxon>Mytiloidea</taxon>
        <taxon>Mytilidae</taxon>
        <taxon>Mytilinae</taxon>
        <taxon>Mytilus</taxon>
    </lineage>
</organism>
<accession>A0A6J8CAF9</accession>
<feature type="transmembrane region" description="Helical" evidence="2">
    <location>
        <begin position="75"/>
        <end position="97"/>
    </location>
</feature>
<evidence type="ECO:0000313" key="4">
    <source>
        <dbReference type="EMBL" id="CAC5393373.1"/>
    </source>
</evidence>
<keyword evidence="2" id="KW-1133">Transmembrane helix</keyword>
<dbReference type="InterPro" id="IPR000742">
    <property type="entry name" value="EGF"/>
</dbReference>
<dbReference type="Proteomes" id="UP000507470">
    <property type="component" value="Unassembled WGS sequence"/>
</dbReference>
<evidence type="ECO:0000256" key="2">
    <source>
        <dbReference type="SAM" id="Phobius"/>
    </source>
</evidence>